<accession>A0A2M6K932</accession>
<evidence type="ECO:0000313" key="2">
    <source>
        <dbReference type="Proteomes" id="UP000230869"/>
    </source>
</evidence>
<gene>
    <name evidence="1" type="ORF">COV49_02430</name>
</gene>
<dbReference type="AlphaFoldDB" id="A0A2M6K932"/>
<protein>
    <recommendedName>
        <fullName evidence="3">DUF2283 domain-containing protein</fullName>
    </recommendedName>
</protein>
<dbReference type="EMBL" id="PCWW01000039">
    <property type="protein sequence ID" value="PIR13399.1"/>
    <property type="molecule type" value="Genomic_DNA"/>
</dbReference>
<proteinExistence type="predicted"/>
<organism evidence="1 2">
    <name type="scientific">Candidatus Falkowbacteria bacterium CG11_big_fil_rev_8_21_14_0_20_39_10</name>
    <dbReference type="NCBI Taxonomy" id="1974570"/>
    <lineage>
        <taxon>Bacteria</taxon>
        <taxon>Candidatus Falkowiibacteriota</taxon>
    </lineage>
</organism>
<name>A0A2M6K932_9BACT</name>
<evidence type="ECO:0008006" key="3">
    <source>
        <dbReference type="Google" id="ProtNLM"/>
    </source>
</evidence>
<comment type="caution">
    <text evidence="1">The sequence shown here is derived from an EMBL/GenBank/DDBJ whole genome shotgun (WGS) entry which is preliminary data.</text>
</comment>
<dbReference type="InterPro" id="IPR019270">
    <property type="entry name" value="DUF2283"/>
</dbReference>
<dbReference type="Proteomes" id="UP000230869">
    <property type="component" value="Unassembled WGS sequence"/>
</dbReference>
<sequence length="69" mass="7601">MIYDAEANIICIEIAKGEISHAREFGNFIVHLSKSGKPILVEILDASKFVGQIDKLKTSPEFKQAIAVN</sequence>
<reference evidence="1 2" key="1">
    <citation type="submission" date="2017-09" db="EMBL/GenBank/DDBJ databases">
        <title>Depth-based differentiation of microbial function through sediment-hosted aquifers and enrichment of novel symbionts in the deep terrestrial subsurface.</title>
        <authorList>
            <person name="Probst A.J."/>
            <person name="Ladd B."/>
            <person name="Jarett J.K."/>
            <person name="Geller-Mcgrath D.E."/>
            <person name="Sieber C.M."/>
            <person name="Emerson J.B."/>
            <person name="Anantharaman K."/>
            <person name="Thomas B.C."/>
            <person name="Malmstrom R."/>
            <person name="Stieglmeier M."/>
            <person name="Klingl A."/>
            <person name="Woyke T."/>
            <person name="Ryan C.M."/>
            <person name="Banfield J.F."/>
        </authorList>
    </citation>
    <scope>NUCLEOTIDE SEQUENCE [LARGE SCALE GENOMIC DNA]</scope>
    <source>
        <strain evidence="1">CG11_big_fil_rev_8_21_14_0_20_39_10</strain>
    </source>
</reference>
<dbReference type="Pfam" id="PF10049">
    <property type="entry name" value="DUF2283"/>
    <property type="match status" value="1"/>
</dbReference>
<evidence type="ECO:0000313" key="1">
    <source>
        <dbReference type="EMBL" id="PIR13399.1"/>
    </source>
</evidence>